<protein>
    <submittedName>
        <fullName evidence="1">Uncharacterized protein</fullName>
    </submittedName>
</protein>
<sequence length="51" mass="5749">MICTSIFGALLALITCCARAALAYRCRRSDCRRDAYREDNMARLHALPLMA</sequence>
<reference evidence="1" key="1">
    <citation type="submission" date="2018-02" db="EMBL/GenBank/DDBJ databases">
        <title>The genomes of Aspergillus section Nigri reveals drivers in fungal speciation.</title>
        <authorList>
            <consortium name="DOE Joint Genome Institute"/>
            <person name="Vesth T.C."/>
            <person name="Nybo J."/>
            <person name="Theobald S."/>
            <person name="Brandl J."/>
            <person name="Frisvad J.C."/>
            <person name="Nielsen K.F."/>
            <person name="Lyhne E.K."/>
            <person name="Kogle M.E."/>
            <person name="Kuo A."/>
            <person name="Riley R."/>
            <person name="Clum A."/>
            <person name="Nolan M."/>
            <person name="Lipzen A."/>
            <person name="Salamov A."/>
            <person name="Henrissat B."/>
            <person name="Wiebenga A."/>
            <person name="De vries R.P."/>
            <person name="Grigoriev I.V."/>
            <person name="Mortensen U.H."/>
            <person name="Andersen M.R."/>
            <person name="Baker S.E."/>
        </authorList>
    </citation>
    <scope>NUCLEOTIDE SEQUENCE</scope>
    <source>
        <strain evidence="1">CBS 621.78</strain>
    </source>
</reference>
<dbReference type="EMBL" id="KZ825323">
    <property type="protein sequence ID" value="RAH48430.1"/>
    <property type="molecule type" value="Genomic_DNA"/>
</dbReference>
<accession>A0ACD1GGY6</accession>
<evidence type="ECO:0000313" key="2">
    <source>
        <dbReference type="Proteomes" id="UP000249057"/>
    </source>
</evidence>
<evidence type="ECO:0000313" key="1">
    <source>
        <dbReference type="EMBL" id="RAH48430.1"/>
    </source>
</evidence>
<name>A0ACD1GGY6_9EURO</name>
<proteinExistence type="predicted"/>
<dbReference type="Proteomes" id="UP000249057">
    <property type="component" value="Unassembled WGS sequence"/>
</dbReference>
<organism evidence="1 2">
    <name type="scientific">Aspergillus brunneoviolaceus CBS 621.78</name>
    <dbReference type="NCBI Taxonomy" id="1450534"/>
    <lineage>
        <taxon>Eukaryota</taxon>
        <taxon>Fungi</taxon>
        <taxon>Dikarya</taxon>
        <taxon>Ascomycota</taxon>
        <taxon>Pezizomycotina</taxon>
        <taxon>Eurotiomycetes</taxon>
        <taxon>Eurotiomycetidae</taxon>
        <taxon>Eurotiales</taxon>
        <taxon>Aspergillaceae</taxon>
        <taxon>Aspergillus</taxon>
        <taxon>Aspergillus subgen. Circumdati</taxon>
    </lineage>
</organism>
<gene>
    <name evidence="1" type="ORF">BO95DRAFT_440221</name>
</gene>
<keyword evidence="2" id="KW-1185">Reference proteome</keyword>